<comment type="caution">
    <text evidence="1">The sequence shown here is derived from an EMBL/GenBank/DDBJ whole genome shotgun (WGS) entry which is preliminary data.</text>
</comment>
<gene>
    <name evidence="1" type="ORF">C2L71_09035</name>
</gene>
<dbReference type="AlphaFoldDB" id="A0A2K2UA66"/>
<organism evidence="1 2">
    <name type="scientific">Enteroscipio rubneri</name>
    <dbReference type="NCBI Taxonomy" id="2070686"/>
    <lineage>
        <taxon>Bacteria</taxon>
        <taxon>Bacillati</taxon>
        <taxon>Actinomycetota</taxon>
        <taxon>Coriobacteriia</taxon>
        <taxon>Eggerthellales</taxon>
        <taxon>Eggerthellaceae</taxon>
        <taxon>Enteroscipio</taxon>
    </lineage>
</organism>
<accession>A0A2K2UA66</accession>
<dbReference type="SUPFAM" id="SSF49899">
    <property type="entry name" value="Concanavalin A-like lectins/glucanases"/>
    <property type="match status" value="2"/>
</dbReference>
<evidence type="ECO:0000313" key="1">
    <source>
        <dbReference type="EMBL" id="PNV67215.1"/>
    </source>
</evidence>
<dbReference type="Gene3D" id="2.60.120.200">
    <property type="match status" value="2"/>
</dbReference>
<dbReference type="EMBL" id="PPEK01000011">
    <property type="protein sequence ID" value="PNV67215.1"/>
    <property type="molecule type" value="Genomic_DNA"/>
</dbReference>
<proteinExistence type="predicted"/>
<evidence type="ECO:0000313" key="2">
    <source>
        <dbReference type="Proteomes" id="UP000236197"/>
    </source>
</evidence>
<name>A0A2K2UA66_9ACTN</name>
<reference evidence="2" key="1">
    <citation type="submission" date="2018-01" db="EMBL/GenBank/DDBJ databases">
        <title>Rubneribacter badeniensis gen. nov., sp. nov., and Colonibacter rubneri, gen. nov., sp. nov., WGS of new members of the Eggerthellaceae.</title>
        <authorList>
            <person name="Danylec N."/>
            <person name="Stoll D.A."/>
            <person name="Doetsch A."/>
            <person name="Kulling S.E."/>
            <person name="Huch M."/>
        </authorList>
    </citation>
    <scope>NUCLEOTIDE SEQUENCE [LARGE SCALE GENOMIC DNA]</scope>
    <source>
        <strain evidence="2">ResAG-96</strain>
    </source>
</reference>
<evidence type="ECO:0008006" key="3">
    <source>
        <dbReference type="Google" id="ProtNLM"/>
    </source>
</evidence>
<keyword evidence="2" id="KW-1185">Reference proteome</keyword>
<protein>
    <recommendedName>
        <fullName evidence="3">LamG-like jellyroll fold domain-containing protein</fullName>
    </recommendedName>
</protein>
<dbReference type="RefSeq" id="WP_103265443.1">
    <property type="nucleotide sequence ID" value="NZ_CABMLE010000011.1"/>
</dbReference>
<dbReference type="OrthoDB" id="9757939at2"/>
<sequence>MSTQRRSFFALKCAPPDLAFCAAVPDRSLSGGDAFSLGATVFVPHNGSDKTVVEQPGSFRFGYDGGAVLFESKNLGRHRSDPAGVHLLENEWNRIDAVYDGEVLRLYIQGIPVYEANATGERFVDGETRWQMGDLDGYVQEVTLAARSFTDDEVRFNQIEHVVPDGELELCADFDAFDPRDAGRHALPLQLVGHCDVVNLVPALRTGTAGSVLAPRTTANPGAFSTGAFTVLAKVFPTVSPEMGDGYVFANGALGDAQGFALGVTEQQTKPFCLIGGERFAFDATLPVNEWSDLAVSVSGAQAAFFVDGVPTGTATLAAPFARTEPADVMIGNAPDAAGVAVMGFPGFIDAVTVFDRALDADRLAGYADVAPYRFDDGVAASWLFSDEAPREVVLDGQMLYAGGAAVALRENTVLDPNPPTLAFALPDVATGMTDVEEWESRAAATVLLETVKALTGQEAVSGFSGGGQGKLNGSMAKALYVTLAADARMKSIEDEGSVTRDVLIGIFASVSGVAALWPVFEAFYLSGARWQNPYRIARFLRYVRILSPVAKSKVSKAIAAAAAIATITLAARPSPDPRESKTKGATIALKSLAFYSDASKDCGAVCIRPDFDASPVLPEWTEGCTASQSAYWRVGADARPVLRLTLAVSALDAPTTVQVKATAQGDGLLGSLDAQNVTLAAVGDVTVDFPLAHHALGAADLGSHNVLFQWRAGDKLLGSTKHEVHVLAARPLPRWSNEPGKGELPTLPAIRMAEAVQAQESTEEEASRRFCGQFVAWVRAEAAAGKLVGRPWTDGPAFVHWDKQHRNLLFDIASFFEAYAAPPVAVGALDLAGLTLALARMEGLAEVRLAELSGLAGTGGLMVRAAYRLGETAVERSLTAATYPVTCVKDGSHDRIYDAYLEPVDASGARVSATGLPFSLGSEKTDAVAGVSASTYRTLLCAPGTTGCVALRTAVLGFGTLPLQGISPGEPVVVQTRGGRPSFDRCVIEALTLPPTEARCHSLSFVDIERLVVNAINLYVGGSPDPEVPADPAQLNSVMFDLWRAVTHNEEEGRSGLPVPQSEMQVASLARLTRVFEGEFPEKKEGWSQFGNDMVSLLNSEVENLRRGMSDWNSSIGSRFDPQDWCHLVESDESLYCDCSMGDPELYEPCDTILDCPCMGPGFYLANPDDCQCLTRLRCGEPAVDVSSIVTCAQGVFVDLEYGPNLASDTRRRFLYSSTNSWGLNDIAHVYPAVNDPVYYLNVLADSPDWVEL</sequence>
<dbReference type="InterPro" id="IPR013320">
    <property type="entry name" value="ConA-like_dom_sf"/>
</dbReference>
<dbReference type="Proteomes" id="UP000236197">
    <property type="component" value="Unassembled WGS sequence"/>
</dbReference>
<dbReference type="Pfam" id="PF13385">
    <property type="entry name" value="Laminin_G_3"/>
    <property type="match status" value="2"/>
</dbReference>